<feature type="domain" description="Pyridoxamine 5'-phosphate oxidase N-terminal" evidence="1">
    <location>
        <begin position="5"/>
        <end position="90"/>
    </location>
</feature>
<evidence type="ECO:0000313" key="2">
    <source>
        <dbReference type="EMBL" id="HJF46265.1"/>
    </source>
</evidence>
<dbReference type="AlphaFoldDB" id="A0A921GHE3"/>
<dbReference type="Gene3D" id="2.30.110.10">
    <property type="entry name" value="Electron Transport, Fmn-binding Protein, Chain A"/>
    <property type="match status" value="1"/>
</dbReference>
<reference evidence="2" key="1">
    <citation type="journal article" date="2021" name="PeerJ">
        <title>Extensive microbial diversity within the chicken gut microbiome revealed by metagenomics and culture.</title>
        <authorList>
            <person name="Gilroy R."/>
            <person name="Ravi A."/>
            <person name="Getino M."/>
            <person name="Pursley I."/>
            <person name="Horton D.L."/>
            <person name="Alikhan N.F."/>
            <person name="Baker D."/>
            <person name="Gharbi K."/>
            <person name="Hall N."/>
            <person name="Watson M."/>
            <person name="Adriaenssens E.M."/>
            <person name="Foster-Nyarko E."/>
            <person name="Jarju S."/>
            <person name="Secka A."/>
            <person name="Antonio M."/>
            <person name="Oren A."/>
            <person name="Chaudhuri R.R."/>
            <person name="La Ragione R."/>
            <person name="Hildebrand F."/>
            <person name="Pallen M.J."/>
        </authorList>
    </citation>
    <scope>NUCLEOTIDE SEQUENCE</scope>
    <source>
        <strain evidence="2">CHK124-7917</strain>
    </source>
</reference>
<dbReference type="InterPro" id="IPR011576">
    <property type="entry name" value="Pyridox_Oxase_N"/>
</dbReference>
<evidence type="ECO:0000313" key="3">
    <source>
        <dbReference type="Proteomes" id="UP000697330"/>
    </source>
</evidence>
<reference evidence="2" key="2">
    <citation type="submission" date="2021-09" db="EMBL/GenBank/DDBJ databases">
        <authorList>
            <person name="Gilroy R."/>
        </authorList>
    </citation>
    <scope>NUCLEOTIDE SEQUENCE</scope>
    <source>
        <strain evidence="2">CHK124-7917</strain>
    </source>
</reference>
<dbReference type="Proteomes" id="UP000697330">
    <property type="component" value="Unassembled WGS sequence"/>
</dbReference>
<dbReference type="Pfam" id="PF01243">
    <property type="entry name" value="PNPOx_N"/>
    <property type="match status" value="1"/>
</dbReference>
<comment type="caution">
    <text evidence="2">The sequence shown here is derived from an EMBL/GenBank/DDBJ whole genome shotgun (WGS) entry which is preliminary data.</text>
</comment>
<protein>
    <submittedName>
        <fullName evidence="2">Pyridoxamine 5'-phosphate oxidase family protein</fullName>
    </submittedName>
</protein>
<dbReference type="InterPro" id="IPR012349">
    <property type="entry name" value="Split_barrel_FMN-bd"/>
</dbReference>
<dbReference type="EMBL" id="DYWQ01000166">
    <property type="protein sequence ID" value="HJF46265.1"/>
    <property type="molecule type" value="Genomic_DNA"/>
</dbReference>
<gene>
    <name evidence="2" type="ORF">K8U72_10900</name>
</gene>
<name>A0A921GHE3_9ACTN</name>
<sequence length="132" mass="14762">MDDVLSYLKASSTYYLATVDEAGNPQVRPFGTIAKFEGRLYVQTGRVKPVFEQMLAHPRVAICAMGEDGSWLRIEADAVLDDRLEAREAVLAEYPELRPMYAADDGNCAVFALENGIATFCSFTKDPYVIRW</sequence>
<accession>A0A921GHE3</accession>
<dbReference type="OrthoDB" id="9792542at2"/>
<organism evidence="2 3">
    <name type="scientific">Thermophilibacter provencensis</name>
    <dbReference type="NCBI Taxonomy" id="1852386"/>
    <lineage>
        <taxon>Bacteria</taxon>
        <taxon>Bacillati</taxon>
        <taxon>Actinomycetota</taxon>
        <taxon>Coriobacteriia</taxon>
        <taxon>Coriobacteriales</taxon>
        <taxon>Atopobiaceae</taxon>
        <taxon>Thermophilibacter</taxon>
    </lineage>
</organism>
<dbReference type="RefSeq" id="WP_075279657.1">
    <property type="nucleotide sequence ID" value="NZ_CAUWLO010000009.1"/>
</dbReference>
<proteinExistence type="predicted"/>
<evidence type="ECO:0000259" key="1">
    <source>
        <dbReference type="Pfam" id="PF01243"/>
    </source>
</evidence>
<dbReference type="SUPFAM" id="SSF50475">
    <property type="entry name" value="FMN-binding split barrel"/>
    <property type="match status" value="1"/>
</dbReference>